<dbReference type="EMBL" id="VLKK01000045">
    <property type="protein sequence ID" value="TWH87177.1"/>
    <property type="molecule type" value="Genomic_DNA"/>
</dbReference>
<sequence length="69" mass="7204">MSRALRGGPNGSWGDLAPLKLTKGGAHRVIAGGEPFHSIRAAAEAHGVAVETVRKRIRAGPDGWGYAED</sequence>
<evidence type="ECO:0008006" key="3">
    <source>
        <dbReference type="Google" id="ProtNLM"/>
    </source>
</evidence>
<evidence type="ECO:0000313" key="1">
    <source>
        <dbReference type="EMBL" id="TWH87177.1"/>
    </source>
</evidence>
<keyword evidence="2" id="KW-1185">Reference proteome</keyword>
<organism evidence="1 2">
    <name type="scientific">Sphingobium wenxiniae (strain DSM 21828 / CGMCC 1.7748 / JZ-1)</name>
    <dbReference type="NCBI Taxonomy" id="595605"/>
    <lineage>
        <taxon>Bacteria</taxon>
        <taxon>Pseudomonadati</taxon>
        <taxon>Pseudomonadota</taxon>
        <taxon>Alphaproteobacteria</taxon>
        <taxon>Sphingomonadales</taxon>
        <taxon>Sphingomonadaceae</taxon>
        <taxon>Sphingobium</taxon>
    </lineage>
</organism>
<evidence type="ECO:0000313" key="2">
    <source>
        <dbReference type="Proteomes" id="UP000316624"/>
    </source>
</evidence>
<comment type="caution">
    <text evidence="1">The sequence shown here is derived from an EMBL/GenBank/DDBJ whole genome shotgun (WGS) entry which is preliminary data.</text>
</comment>
<gene>
    <name evidence="1" type="ORF">IQ35_04009</name>
</gene>
<dbReference type="Proteomes" id="UP000316624">
    <property type="component" value="Unassembled WGS sequence"/>
</dbReference>
<accession>A0A562JVH7</accession>
<name>A0A562JVH7_SPHWJ</name>
<reference evidence="1 2" key="1">
    <citation type="journal article" date="2015" name="Stand. Genomic Sci.">
        <title>Genomic Encyclopedia of Bacterial and Archaeal Type Strains, Phase III: the genomes of soil and plant-associated and newly described type strains.</title>
        <authorList>
            <person name="Whitman W.B."/>
            <person name="Woyke T."/>
            <person name="Klenk H.P."/>
            <person name="Zhou Y."/>
            <person name="Lilburn T.G."/>
            <person name="Beck B.J."/>
            <person name="De Vos P."/>
            <person name="Vandamme P."/>
            <person name="Eisen J.A."/>
            <person name="Garrity G."/>
            <person name="Hugenholtz P."/>
            <person name="Kyrpides N.C."/>
        </authorList>
    </citation>
    <scope>NUCLEOTIDE SEQUENCE [LARGE SCALE GENOMIC DNA]</scope>
    <source>
        <strain evidence="1 2">CGMCC 1.7748</strain>
    </source>
</reference>
<dbReference type="RefSeq" id="WP_145076095.1">
    <property type="nucleotide sequence ID" value="NZ_JACIIY010000067.1"/>
</dbReference>
<dbReference type="AlphaFoldDB" id="A0A562JVH7"/>
<protein>
    <recommendedName>
        <fullName evidence="3">NUMOD1 domain-containing protein</fullName>
    </recommendedName>
</protein>
<proteinExistence type="predicted"/>